<dbReference type="AlphaFoldDB" id="A0ABD4XGV0"/>
<reference evidence="1 2" key="1">
    <citation type="submission" date="2020-03" db="EMBL/GenBank/DDBJ databases">
        <title>Comparative genomics of Weissella paramesenteroides.</title>
        <authorList>
            <person name="Kant R."/>
            <person name="Takala T."/>
            <person name="Saris P."/>
        </authorList>
    </citation>
    <scope>NUCLEOTIDE SEQUENCE [LARGE SCALE GENOMIC DNA]</scope>
    <source>
        <strain evidence="1 2">SJ27-4</strain>
    </source>
</reference>
<dbReference type="EMBL" id="JAANXN010000002">
    <property type="protein sequence ID" value="MDF8370358.1"/>
    <property type="molecule type" value="Genomic_DNA"/>
</dbReference>
<organism evidence="1 2">
    <name type="scientific">Weissella paramesenteroides</name>
    <name type="common">Leuconostoc paramesenteroides</name>
    <dbReference type="NCBI Taxonomy" id="1249"/>
    <lineage>
        <taxon>Bacteria</taxon>
        <taxon>Bacillati</taxon>
        <taxon>Bacillota</taxon>
        <taxon>Bacilli</taxon>
        <taxon>Lactobacillales</taxon>
        <taxon>Lactobacillaceae</taxon>
        <taxon>Weissella</taxon>
    </lineage>
</organism>
<evidence type="ECO:0000313" key="1">
    <source>
        <dbReference type="EMBL" id="MDF8370358.1"/>
    </source>
</evidence>
<dbReference type="RefSeq" id="WP_277361879.1">
    <property type="nucleotide sequence ID" value="NZ_JAANXN010000002.1"/>
</dbReference>
<dbReference type="Proteomes" id="UP001215461">
    <property type="component" value="Unassembled WGS sequence"/>
</dbReference>
<dbReference type="SUPFAM" id="SSF53474">
    <property type="entry name" value="alpha/beta-Hydrolases"/>
    <property type="match status" value="1"/>
</dbReference>
<sequence>MAVIQLIKNIDNLSNDSDKVVQKFSKLLQNSKNEYKLLHIGYMQDMFYVRSKIDKDTDFEQITWWLSDHSDFFSDDYMSNIETQKNNGKFISNFSGGKNVSDFWMHENKIRLVFIRGTNGQGTERWYLDSQGKIFLKTEIHLEASGYVTDALKIKINGSEIKFPSEEELIHFYLSHIIHDGDVLVTSDLSLIDIELNYFGHATGKIFNIVERSPEIKKIKQQIFLVDGLITGNRDIYEQLLLDYSFNKNEVYFIGENSLKRNLSIKGFSMETIKFDNHDKPKLGTEIIKLDHNFNREKLLSGAGKHPDLVNLLNELAGMDYILYRGTKKSAWFIRRRLYDSRSLKRFKDVFYQLNIPEKKRITNKRNKLVVFFLSLPPVDGLISNDPQDRSFTEMFLNIQRSLVKDTFVLRIADLNLVRGSFYANSVNFQDYEQQIQSLIRKIMTENDITVDNVVTYGVSRGGVGALIHGAWLNSRIVAVDPIINDEYYVKYKQDVHYVGQNREVDLTSKIESYLSHSTASGLILSNHFIQNNWKYLERLNLQNKLQLIDVKDDTVTEHPTLSRNTVPEQLMYLNIALLDVEEKE</sequence>
<comment type="caution">
    <text evidence="1">The sequence shown here is derived from an EMBL/GenBank/DDBJ whole genome shotgun (WGS) entry which is preliminary data.</text>
</comment>
<dbReference type="InterPro" id="IPR029058">
    <property type="entry name" value="AB_hydrolase_fold"/>
</dbReference>
<evidence type="ECO:0000313" key="2">
    <source>
        <dbReference type="Proteomes" id="UP001215461"/>
    </source>
</evidence>
<proteinExistence type="predicted"/>
<accession>A0ABD4XGV0</accession>
<protein>
    <submittedName>
        <fullName evidence="1">XcbB/CpsF family capsular polysaccharide biosynthesis protein</fullName>
    </submittedName>
</protein>
<name>A0ABD4XGV0_WEIPA</name>
<dbReference type="NCBIfam" id="NF033892">
    <property type="entry name" value="XcbB_CpsF_sero"/>
    <property type="match status" value="1"/>
</dbReference>
<gene>
    <name evidence="1" type="ORF">G9403_01620</name>
</gene>